<accession>A0A317CZ79</accession>
<reference evidence="1 2" key="1">
    <citation type="submission" date="2018-05" db="EMBL/GenBank/DDBJ databases">
        <title>Micromonosporas from Atacama Desert.</title>
        <authorList>
            <person name="Carro L."/>
            <person name="Golinska P."/>
            <person name="Klenk H.-P."/>
            <person name="Goodfellow M."/>
        </authorList>
    </citation>
    <scope>NUCLEOTIDE SEQUENCE [LARGE SCALE GENOMIC DNA]</scope>
    <source>
        <strain evidence="1 2">4G51</strain>
    </source>
</reference>
<evidence type="ECO:0008006" key="3">
    <source>
        <dbReference type="Google" id="ProtNLM"/>
    </source>
</evidence>
<organism evidence="1 2">
    <name type="scientific">Micromonospora sicca</name>
    <dbReference type="NCBI Taxonomy" id="2202420"/>
    <lineage>
        <taxon>Bacteria</taxon>
        <taxon>Bacillati</taxon>
        <taxon>Actinomycetota</taxon>
        <taxon>Actinomycetes</taxon>
        <taxon>Micromonosporales</taxon>
        <taxon>Micromonosporaceae</taxon>
        <taxon>Micromonospora</taxon>
    </lineage>
</organism>
<dbReference type="OrthoDB" id="3873397at2"/>
<dbReference type="RefSeq" id="WP_109805689.1">
    <property type="nucleotide sequence ID" value="NZ_QGKS01000485.1"/>
</dbReference>
<dbReference type="AlphaFoldDB" id="A0A317CZ79"/>
<dbReference type="SUPFAM" id="SSF46785">
    <property type="entry name" value="Winged helix' DNA-binding domain"/>
    <property type="match status" value="1"/>
</dbReference>
<comment type="caution">
    <text evidence="1">The sequence shown here is derived from an EMBL/GenBank/DDBJ whole genome shotgun (WGS) entry which is preliminary data.</text>
</comment>
<dbReference type="Proteomes" id="UP000246050">
    <property type="component" value="Unassembled WGS sequence"/>
</dbReference>
<proteinExistence type="predicted"/>
<dbReference type="InterPro" id="IPR036388">
    <property type="entry name" value="WH-like_DNA-bd_sf"/>
</dbReference>
<protein>
    <recommendedName>
        <fullName evidence="3">MarR family transcriptional regulator</fullName>
    </recommendedName>
</protein>
<evidence type="ECO:0000313" key="1">
    <source>
        <dbReference type="EMBL" id="PWR07230.1"/>
    </source>
</evidence>
<sequence>MSRTPVLTGQVIGQAHYATRAVLERELATMGITFAQSVALNAVAAEGGAVERGAVERGALVQRMTGALKVDESAVRTTLAELTDAGLLRALPAGGSGLALTDVGRARQGRIADAVAGITARLYADIPAAEMEVAGRVLTLLKQRADAELAMA</sequence>
<evidence type="ECO:0000313" key="2">
    <source>
        <dbReference type="Proteomes" id="UP000246050"/>
    </source>
</evidence>
<dbReference type="InterPro" id="IPR036390">
    <property type="entry name" value="WH_DNA-bd_sf"/>
</dbReference>
<dbReference type="Gene3D" id="1.10.10.10">
    <property type="entry name" value="Winged helix-like DNA-binding domain superfamily/Winged helix DNA-binding domain"/>
    <property type="match status" value="1"/>
</dbReference>
<name>A0A317CZ79_9ACTN</name>
<dbReference type="EMBL" id="QGKS01000485">
    <property type="protein sequence ID" value="PWR07230.1"/>
    <property type="molecule type" value="Genomic_DNA"/>
</dbReference>
<gene>
    <name evidence="1" type="ORF">DKT69_35210</name>
</gene>